<sequence length="147" mass="16845">MDSKITYQSPYVFTTQGVDQSDPSKIVIPDFRRLLEEHSAWSRSLKGEIVYGGESSDSEAITEGEMEVTTDDEGQFGDDEDEEEDGNVSEEDETMELFHETDESDDEEVSTDDDAEMTIEEMIVREERPGHKAMMMAFMDFYRQGRL</sequence>
<organism evidence="2 3">
    <name type="scientific">Caenorhabditis tropicalis</name>
    <dbReference type="NCBI Taxonomy" id="1561998"/>
    <lineage>
        <taxon>Eukaryota</taxon>
        <taxon>Metazoa</taxon>
        <taxon>Ecdysozoa</taxon>
        <taxon>Nematoda</taxon>
        <taxon>Chromadorea</taxon>
        <taxon>Rhabditida</taxon>
        <taxon>Rhabditina</taxon>
        <taxon>Rhabditomorpha</taxon>
        <taxon>Rhabditoidea</taxon>
        <taxon>Rhabditidae</taxon>
        <taxon>Peloderinae</taxon>
        <taxon>Caenorhabditis</taxon>
    </lineage>
</organism>
<keyword evidence="2" id="KW-1185">Reference proteome</keyword>
<dbReference type="Proteomes" id="UP000095282">
    <property type="component" value="Unplaced"/>
</dbReference>
<protein>
    <submittedName>
        <fullName evidence="3">Anaphase-promoting complex subunit 15</fullName>
    </submittedName>
</protein>
<reference evidence="3" key="1">
    <citation type="submission" date="2016-11" db="UniProtKB">
        <authorList>
            <consortium name="WormBaseParasite"/>
        </authorList>
    </citation>
    <scope>IDENTIFICATION</scope>
</reference>
<evidence type="ECO:0000256" key="1">
    <source>
        <dbReference type="SAM" id="MobiDB-lite"/>
    </source>
</evidence>
<dbReference type="WBParaSite" id="Csp11.Scaffold630.g21955.t1">
    <property type="protein sequence ID" value="Csp11.Scaffold630.g21955.t1"/>
    <property type="gene ID" value="Csp11.Scaffold630.g21955"/>
</dbReference>
<accession>A0A1I7V3A3</accession>
<proteinExistence type="predicted"/>
<feature type="compositionally biased region" description="Acidic residues" evidence="1">
    <location>
        <begin position="56"/>
        <end position="95"/>
    </location>
</feature>
<feature type="region of interest" description="Disordered" evidence="1">
    <location>
        <begin position="52"/>
        <end position="116"/>
    </location>
</feature>
<dbReference type="AlphaFoldDB" id="A0A1I7V3A3"/>
<name>A0A1I7V3A3_9PELO</name>
<evidence type="ECO:0000313" key="2">
    <source>
        <dbReference type="Proteomes" id="UP000095282"/>
    </source>
</evidence>
<evidence type="ECO:0000313" key="3">
    <source>
        <dbReference type="WBParaSite" id="Csp11.Scaffold630.g21955.t1"/>
    </source>
</evidence>
<feature type="compositionally biased region" description="Acidic residues" evidence="1">
    <location>
        <begin position="102"/>
        <end position="116"/>
    </location>
</feature>